<dbReference type="Proteomes" id="UP000237718">
    <property type="component" value="Unassembled WGS sequence"/>
</dbReference>
<comment type="caution">
    <text evidence="6">The sequence shown here is derived from an EMBL/GenBank/DDBJ whole genome shotgun (WGS) entry which is preliminary data.</text>
</comment>
<dbReference type="Pfam" id="PF00005">
    <property type="entry name" value="ABC_tran"/>
    <property type="match status" value="1"/>
</dbReference>
<dbReference type="InterPro" id="IPR003439">
    <property type="entry name" value="ABC_transporter-like_ATP-bd"/>
</dbReference>
<gene>
    <name evidence="6" type="ORF">CLV89_11027</name>
</gene>
<evidence type="ECO:0000259" key="5">
    <source>
        <dbReference type="PROSITE" id="PS50893"/>
    </source>
</evidence>
<dbReference type="SUPFAM" id="SSF52540">
    <property type="entry name" value="P-loop containing nucleoside triphosphate hydrolases"/>
    <property type="match status" value="1"/>
</dbReference>
<evidence type="ECO:0000313" key="7">
    <source>
        <dbReference type="Proteomes" id="UP000237718"/>
    </source>
</evidence>
<accession>A0A2T1ACM7</accession>
<reference evidence="6 7" key="1">
    <citation type="submission" date="2018-03" db="EMBL/GenBank/DDBJ databases">
        <title>Genomic Encyclopedia of Archaeal and Bacterial Type Strains, Phase II (KMG-II): from individual species to whole genera.</title>
        <authorList>
            <person name="Goeker M."/>
        </authorList>
    </citation>
    <scope>NUCLEOTIDE SEQUENCE [LARGE SCALE GENOMIC DNA]</scope>
    <source>
        <strain evidence="6 7">DSM 25328</strain>
    </source>
</reference>
<dbReference type="CDD" id="cd03257">
    <property type="entry name" value="ABC_NikE_OppD_transporters"/>
    <property type="match status" value="1"/>
</dbReference>
<dbReference type="AlphaFoldDB" id="A0A2T1ACM7"/>
<sequence>MAAPLICPQTAPAPALFSVRGLRLSFPDTAHKPLFAPAPRIEVLKGLDLDLPRGQITGIVGESGSGKSTLGRVLVRLLRPDAGQVLLNGQDIATLDEAALRPLRRNLQMIFQDPMSSLNPRHKIWRIVAAPLARYANDTSTRNASAARRDQALRALERVGLDPSFGERYPHELSGGQRQRVGIARAIALEPEFILADEIVSGLDVSSQAQVLSLLKSLAQEMNLTIAFISHDLSVIRHLCDNVIVLNRGEILENGPVEQVFAAPQSDITRLLLDAIPLPELDDKWFD</sequence>
<dbReference type="InterPro" id="IPR017871">
    <property type="entry name" value="ABC_transporter-like_CS"/>
</dbReference>
<evidence type="ECO:0000256" key="4">
    <source>
        <dbReference type="ARBA" id="ARBA00022840"/>
    </source>
</evidence>
<dbReference type="PANTHER" id="PTHR43776">
    <property type="entry name" value="TRANSPORT ATP-BINDING PROTEIN"/>
    <property type="match status" value="1"/>
</dbReference>
<evidence type="ECO:0000256" key="1">
    <source>
        <dbReference type="ARBA" id="ARBA00005417"/>
    </source>
</evidence>
<dbReference type="Gene3D" id="3.40.50.300">
    <property type="entry name" value="P-loop containing nucleotide triphosphate hydrolases"/>
    <property type="match status" value="1"/>
</dbReference>
<dbReference type="InterPro" id="IPR003593">
    <property type="entry name" value="AAA+_ATPase"/>
</dbReference>
<dbReference type="PANTHER" id="PTHR43776:SF7">
    <property type="entry name" value="D,D-DIPEPTIDE TRANSPORT ATP-BINDING PROTEIN DDPF-RELATED"/>
    <property type="match status" value="1"/>
</dbReference>
<dbReference type="InterPro" id="IPR050319">
    <property type="entry name" value="ABC_transp_ATP-bind"/>
</dbReference>
<name>A0A2T1ACM7_TRISK</name>
<organism evidence="6 7">
    <name type="scientific">Tritonibacter scottomollicae</name>
    <name type="common">Epibacterium scottomollicae</name>
    <dbReference type="NCBI Taxonomy" id="483013"/>
    <lineage>
        <taxon>Bacteria</taxon>
        <taxon>Pseudomonadati</taxon>
        <taxon>Pseudomonadota</taxon>
        <taxon>Alphaproteobacteria</taxon>
        <taxon>Rhodobacterales</taxon>
        <taxon>Paracoccaceae</taxon>
        <taxon>Tritonibacter</taxon>
    </lineage>
</organism>
<keyword evidence="4 6" id="KW-0067">ATP-binding</keyword>
<keyword evidence="2" id="KW-0813">Transport</keyword>
<protein>
    <submittedName>
        <fullName evidence="6">Peptide/nickel transport system ATP-binding protein</fullName>
    </submittedName>
</protein>
<dbReference type="PROSITE" id="PS50893">
    <property type="entry name" value="ABC_TRANSPORTER_2"/>
    <property type="match status" value="1"/>
</dbReference>
<dbReference type="OrthoDB" id="9802264at2"/>
<dbReference type="PROSITE" id="PS00211">
    <property type="entry name" value="ABC_TRANSPORTER_1"/>
    <property type="match status" value="1"/>
</dbReference>
<dbReference type="GO" id="GO:0005524">
    <property type="term" value="F:ATP binding"/>
    <property type="evidence" value="ECO:0007669"/>
    <property type="project" value="UniProtKB-KW"/>
</dbReference>
<dbReference type="SMART" id="SM00382">
    <property type="entry name" value="AAA"/>
    <property type="match status" value="1"/>
</dbReference>
<dbReference type="RefSeq" id="WP_106164491.1">
    <property type="nucleotide sequence ID" value="NZ_PVUF01000010.1"/>
</dbReference>
<feature type="domain" description="ABC transporter" evidence="5">
    <location>
        <begin position="24"/>
        <end position="273"/>
    </location>
</feature>
<evidence type="ECO:0000256" key="3">
    <source>
        <dbReference type="ARBA" id="ARBA00022741"/>
    </source>
</evidence>
<keyword evidence="3" id="KW-0547">Nucleotide-binding</keyword>
<evidence type="ECO:0000256" key="2">
    <source>
        <dbReference type="ARBA" id="ARBA00022448"/>
    </source>
</evidence>
<comment type="similarity">
    <text evidence="1">Belongs to the ABC transporter superfamily.</text>
</comment>
<dbReference type="GO" id="GO:0055085">
    <property type="term" value="P:transmembrane transport"/>
    <property type="evidence" value="ECO:0007669"/>
    <property type="project" value="UniProtKB-ARBA"/>
</dbReference>
<evidence type="ECO:0000313" key="6">
    <source>
        <dbReference type="EMBL" id="PRZ46359.1"/>
    </source>
</evidence>
<proteinExistence type="inferred from homology"/>
<dbReference type="EMBL" id="PVUF01000010">
    <property type="protein sequence ID" value="PRZ46359.1"/>
    <property type="molecule type" value="Genomic_DNA"/>
</dbReference>
<dbReference type="InterPro" id="IPR027417">
    <property type="entry name" value="P-loop_NTPase"/>
</dbReference>
<dbReference type="GO" id="GO:0016887">
    <property type="term" value="F:ATP hydrolysis activity"/>
    <property type="evidence" value="ECO:0007669"/>
    <property type="project" value="InterPro"/>
</dbReference>